<feature type="compositionally biased region" description="Polar residues" evidence="1">
    <location>
        <begin position="43"/>
        <end position="54"/>
    </location>
</feature>
<proteinExistence type="predicted"/>
<name>A0A2U1J7B1_SMIAN</name>
<keyword evidence="3" id="KW-1185">Reference proteome</keyword>
<accession>A0A2U1J7B1</accession>
<feature type="compositionally biased region" description="Polar residues" evidence="1">
    <location>
        <begin position="21"/>
        <end position="33"/>
    </location>
</feature>
<evidence type="ECO:0000313" key="2">
    <source>
        <dbReference type="EMBL" id="PWA00966.1"/>
    </source>
</evidence>
<gene>
    <name evidence="2" type="ORF">BB558_002961</name>
</gene>
<reference evidence="2 3" key="1">
    <citation type="journal article" date="2018" name="MBio">
        <title>Comparative Genomics Reveals the Core Gene Toolbox for the Fungus-Insect Symbiosis.</title>
        <authorList>
            <person name="Wang Y."/>
            <person name="Stata M."/>
            <person name="Wang W."/>
            <person name="Stajich J.E."/>
            <person name="White M.M."/>
            <person name="Moncalvo J.M."/>
        </authorList>
    </citation>
    <scope>NUCLEOTIDE SEQUENCE [LARGE SCALE GENOMIC DNA]</scope>
    <source>
        <strain evidence="2 3">AUS-126-30</strain>
    </source>
</reference>
<feature type="region of interest" description="Disordered" evidence="1">
    <location>
        <begin position="1"/>
        <end position="62"/>
    </location>
</feature>
<dbReference type="EMBL" id="MBFU01000262">
    <property type="protein sequence ID" value="PWA00966.1"/>
    <property type="molecule type" value="Genomic_DNA"/>
</dbReference>
<evidence type="ECO:0000256" key="1">
    <source>
        <dbReference type="SAM" id="MobiDB-lite"/>
    </source>
</evidence>
<dbReference type="AlphaFoldDB" id="A0A2U1J7B1"/>
<comment type="caution">
    <text evidence="2">The sequence shown here is derived from an EMBL/GenBank/DDBJ whole genome shotgun (WGS) entry which is preliminary data.</text>
</comment>
<organism evidence="2 3">
    <name type="scientific">Smittium angustum</name>
    <dbReference type="NCBI Taxonomy" id="133377"/>
    <lineage>
        <taxon>Eukaryota</taxon>
        <taxon>Fungi</taxon>
        <taxon>Fungi incertae sedis</taxon>
        <taxon>Zoopagomycota</taxon>
        <taxon>Kickxellomycotina</taxon>
        <taxon>Harpellomycetes</taxon>
        <taxon>Harpellales</taxon>
        <taxon>Legeriomycetaceae</taxon>
        <taxon>Smittium</taxon>
    </lineage>
</organism>
<evidence type="ECO:0000313" key="3">
    <source>
        <dbReference type="Proteomes" id="UP000245591"/>
    </source>
</evidence>
<protein>
    <submittedName>
        <fullName evidence="2">Uncharacterized protein</fullName>
    </submittedName>
</protein>
<dbReference type="Proteomes" id="UP000245591">
    <property type="component" value="Unassembled WGS sequence"/>
</dbReference>
<sequence length="62" mass="6834">MSNSETKQPLNIRAQRGGSLSFKQQNSSGTGDSDNLYYEDINPVSTKPNNGYENSDSEFSDL</sequence>